<evidence type="ECO:0000313" key="3">
    <source>
        <dbReference type="Proteomes" id="UP001195624"/>
    </source>
</evidence>
<sequence>MEIFQNSTVNAVPIPEHPVNGIQTQVSNISNQSDGLQLKETQITFDSPLTAQPPPAIRGLIWKKLVTVCNFIQRWGPNQFIFQLGPQIKVGQVDLKFTPTLVVSGTTIAFYPVHTEVGKILDIGSSLANGYALIVKQFGFEYDFNNHALSYNRQQLARIECDIPAIFSGLYKPLQLTLALEVGTTNKTTTLGRSIQHAIQDLTTIVPAKAVLLAQAYNQAGIIGPLIGLLGTSAILDGLIDSALPGTHERNSSLWFGFSFGYADLNQMLIPDINKLGNDKKGVNLITAFYARNMQAMTYDFQNAEVTVPPIIQLLFGHYYKSAIQFVRDALKARGVLSQELREKANKGIITPTMQQQINEISDHVITELNNVVVNSINSEDNTTLQSVMDVINKSFGFVDERSPPPSGESESGSEKSADVINTKI</sequence>
<accession>A0ABS4P9F4</accession>
<feature type="region of interest" description="Disordered" evidence="1">
    <location>
        <begin position="398"/>
        <end position="425"/>
    </location>
</feature>
<dbReference type="Proteomes" id="UP001195624">
    <property type="component" value="Unassembled WGS sequence"/>
</dbReference>
<comment type="caution">
    <text evidence="2">The sequence shown here is derived from an EMBL/GenBank/DDBJ whole genome shotgun (WGS) entry which is preliminary data.</text>
</comment>
<evidence type="ECO:0000256" key="1">
    <source>
        <dbReference type="SAM" id="MobiDB-lite"/>
    </source>
</evidence>
<reference evidence="2 3" key="1">
    <citation type="submission" date="2021-03" db="EMBL/GenBank/DDBJ databases">
        <authorList>
            <person name="D'Agostino P."/>
            <person name="Huntemann M."/>
            <person name="Clum A."/>
            <person name="Spunde A."/>
            <person name="Palaniappan K."/>
            <person name="Ritter S."/>
            <person name="Mikhailova N."/>
            <person name="Chen I.-M."/>
            <person name="Stamatis D."/>
            <person name="Reddy T."/>
            <person name="O'Malley R."/>
            <person name="Daum C."/>
            <person name="Shapiro N."/>
            <person name="Ivanova N."/>
            <person name="Kyrpides N."/>
            <person name="Woyke T."/>
        </authorList>
    </citation>
    <scope>NUCLEOTIDE SEQUENCE [LARGE SCALE GENOMIC DNA]</scope>
    <source>
        <strain evidence="2 3">WS4403</strain>
    </source>
</reference>
<dbReference type="RefSeq" id="WP_157819415.1">
    <property type="nucleotide sequence ID" value="NZ_JAGGMQ010000001.1"/>
</dbReference>
<protein>
    <submittedName>
        <fullName evidence="2">Uncharacterized protein</fullName>
    </submittedName>
</protein>
<organism evidence="2 3">
    <name type="scientific">Winslowiella toletana</name>
    <dbReference type="NCBI Taxonomy" id="92490"/>
    <lineage>
        <taxon>Bacteria</taxon>
        <taxon>Pseudomonadati</taxon>
        <taxon>Pseudomonadota</taxon>
        <taxon>Gammaproteobacteria</taxon>
        <taxon>Enterobacterales</taxon>
        <taxon>Erwiniaceae</taxon>
        <taxon>Winslowiella</taxon>
    </lineage>
</organism>
<proteinExistence type="predicted"/>
<name>A0ABS4P9F4_9GAMM</name>
<keyword evidence="3" id="KW-1185">Reference proteome</keyword>
<reference evidence="3" key="2">
    <citation type="submission" date="2023-07" db="EMBL/GenBank/DDBJ databases">
        <title>Genome mining of underrepresented organisms for secondary metabolites.</title>
        <authorList>
            <person name="D'Agostino P.M."/>
        </authorList>
    </citation>
    <scope>NUCLEOTIDE SEQUENCE [LARGE SCALE GENOMIC DNA]</scope>
    <source>
        <strain evidence="3">WS4403</strain>
    </source>
</reference>
<evidence type="ECO:0000313" key="2">
    <source>
        <dbReference type="EMBL" id="MBP2168802.1"/>
    </source>
</evidence>
<dbReference type="EMBL" id="JAGGMQ010000001">
    <property type="protein sequence ID" value="MBP2168802.1"/>
    <property type="molecule type" value="Genomic_DNA"/>
</dbReference>
<gene>
    <name evidence="2" type="ORF">J2125_001994</name>
</gene>